<evidence type="ECO:0000313" key="8">
    <source>
        <dbReference type="Proteomes" id="UP000264840"/>
    </source>
</evidence>
<sequence length="384" mass="43711">MHSIHKEVTFSLACNESRLWSCAHAECDFLLLRMELNTLLSGAQIDVLSTVYIVLLTPSVIGSFSVLAVSIARWQHLKEQVHLLVQLALADLLAALILMSLGFMNKIPFDNSIVICQYGLPLSLTFYFISFLLVVVYAWKSKNAIQGWRERPADDDLNTCRRPEIVIPVYAIVWLIPLALYLAYVLTPFMKATLLIPATSSLPNRVFSNDSTYCTSCILFLHVWRESCSDVETIHDVFIRAFLFIVVIPVLVSCSIIYYKVGKWYERRDPEGLFPVEGDGRSRRRMKRAISTSRNMVTVILICWAPALFLILLSTLLMRTNVEQYSLFGVYMLQAASVSLQGFLNSMVYAWRRPNFTEAVLGESTPLVAYNHMPFFDESLRTSF</sequence>
<dbReference type="GeneTree" id="ENSGT00660000097187"/>
<reference evidence="7" key="2">
    <citation type="submission" date="2025-09" db="UniProtKB">
        <authorList>
            <consortium name="Ensembl"/>
        </authorList>
    </citation>
    <scope>IDENTIFICATION</scope>
</reference>
<name>A0A3Q2VDE8_HAPBU</name>
<dbReference type="InterPro" id="IPR017452">
    <property type="entry name" value="GPCR_Rhodpsn_7TM"/>
</dbReference>
<dbReference type="AlphaFoldDB" id="A0A3Q2VDE8"/>
<dbReference type="Ensembl" id="ENSHBUT00000000114.1">
    <property type="protein sequence ID" value="ENSHBUP00000009527.1"/>
    <property type="gene ID" value="ENSHBUG00000011053.1"/>
</dbReference>
<feature type="transmembrane region" description="Helical" evidence="5">
    <location>
        <begin position="83"/>
        <end position="103"/>
    </location>
</feature>
<dbReference type="PROSITE" id="PS50262">
    <property type="entry name" value="G_PROTEIN_RECEP_F1_2"/>
    <property type="match status" value="1"/>
</dbReference>
<feature type="domain" description="G-protein coupled receptors family 1 profile" evidence="6">
    <location>
        <begin position="62"/>
        <end position="349"/>
    </location>
</feature>
<evidence type="ECO:0000256" key="5">
    <source>
        <dbReference type="SAM" id="Phobius"/>
    </source>
</evidence>
<feature type="transmembrane region" description="Helical" evidence="5">
    <location>
        <begin position="237"/>
        <end position="259"/>
    </location>
</feature>
<comment type="subcellular location">
    <subcellularLocation>
        <location evidence="1">Membrane</location>
        <topology evidence="1">Multi-pass membrane protein</topology>
    </subcellularLocation>
</comment>
<reference evidence="7" key="1">
    <citation type="submission" date="2025-08" db="UniProtKB">
        <authorList>
            <consortium name="Ensembl"/>
        </authorList>
    </citation>
    <scope>IDENTIFICATION</scope>
</reference>
<feature type="transmembrane region" description="Helical" evidence="5">
    <location>
        <begin position="295"/>
        <end position="318"/>
    </location>
</feature>
<dbReference type="SUPFAM" id="SSF81321">
    <property type="entry name" value="Family A G protein-coupled receptor-like"/>
    <property type="match status" value="1"/>
</dbReference>
<dbReference type="InterPro" id="IPR000276">
    <property type="entry name" value="GPCR_Rhodpsn"/>
</dbReference>
<evidence type="ECO:0000256" key="4">
    <source>
        <dbReference type="ARBA" id="ARBA00023136"/>
    </source>
</evidence>
<proteinExistence type="predicted"/>
<keyword evidence="8" id="KW-1185">Reference proteome</keyword>
<dbReference type="Gene3D" id="1.20.1070.10">
    <property type="entry name" value="Rhodopsin 7-helix transmembrane proteins"/>
    <property type="match status" value="1"/>
</dbReference>
<organism evidence="7 8">
    <name type="scientific">Haplochromis burtoni</name>
    <name type="common">Burton's mouthbrooder</name>
    <name type="synonym">Chromis burtoni</name>
    <dbReference type="NCBI Taxonomy" id="8153"/>
    <lineage>
        <taxon>Eukaryota</taxon>
        <taxon>Metazoa</taxon>
        <taxon>Chordata</taxon>
        <taxon>Craniata</taxon>
        <taxon>Vertebrata</taxon>
        <taxon>Euteleostomi</taxon>
        <taxon>Actinopterygii</taxon>
        <taxon>Neopterygii</taxon>
        <taxon>Teleostei</taxon>
        <taxon>Neoteleostei</taxon>
        <taxon>Acanthomorphata</taxon>
        <taxon>Ovalentaria</taxon>
        <taxon>Cichlomorphae</taxon>
        <taxon>Cichliformes</taxon>
        <taxon>Cichlidae</taxon>
        <taxon>African cichlids</taxon>
        <taxon>Pseudocrenilabrinae</taxon>
        <taxon>Haplochromini</taxon>
        <taxon>Haplochromis</taxon>
    </lineage>
</organism>
<feature type="transmembrane region" description="Helical" evidence="5">
    <location>
        <begin position="118"/>
        <end position="139"/>
    </location>
</feature>
<feature type="transmembrane region" description="Helical" evidence="5">
    <location>
        <begin position="50"/>
        <end position="71"/>
    </location>
</feature>
<dbReference type="STRING" id="8153.ENSHBUP00000009527"/>
<keyword evidence="3 5" id="KW-1133">Transmembrane helix</keyword>
<dbReference type="GO" id="GO:0004930">
    <property type="term" value="F:G protein-coupled receptor activity"/>
    <property type="evidence" value="ECO:0007669"/>
    <property type="project" value="InterPro"/>
</dbReference>
<dbReference type="Proteomes" id="UP000264840">
    <property type="component" value="Unplaced"/>
</dbReference>
<dbReference type="GO" id="GO:0007189">
    <property type="term" value="P:adenylate cyclase-activating G protein-coupled receptor signaling pathway"/>
    <property type="evidence" value="ECO:0007669"/>
    <property type="project" value="TreeGrafter"/>
</dbReference>
<evidence type="ECO:0000313" key="7">
    <source>
        <dbReference type="Ensembl" id="ENSHBUP00000009527.1"/>
    </source>
</evidence>
<evidence type="ECO:0000256" key="3">
    <source>
        <dbReference type="ARBA" id="ARBA00022989"/>
    </source>
</evidence>
<dbReference type="PANTHER" id="PTHR23112:SF36">
    <property type="entry name" value="SI:DKEY-30C15.2 PROTEIN"/>
    <property type="match status" value="1"/>
</dbReference>
<protein>
    <submittedName>
        <fullName evidence="7">Si:dkey-30c15.2</fullName>
    </submittedName>
</protein>
<accession>A0A3Q2VDE8</accession>
<dbReference type="PANTHER" id="PTHR23112">
    <property type="entry name" value="G PROTEIN-COUPLED RECEPTOR 157-RELATED"/>
    <property type="match status" value="1"/>
</dbReference>
<evidence type="ECO:0000256" key="2">
    <source>
        <dbReference type="ARBA" id="ARBA00022692"/>
    </source>
</evidence>
<keyword evidence="2 5" id="KW-0812">Transmembrane</keyword>
<dbReference type="GO" id="GO:0005886">
    <property type="term" value="C:plasma membrane"/>
    <property type="evidence" value="ECO:0007669"/>
    <property type="project" value="TreeGrafter"/>
</dbReference>
<feature type="transmembrane region" description="Helical" evidence="5">
    <location>
        <begin position="324"/>
        <end position="344"/>
    </location>
</feature>
<keyword evidence="4 5" id="KW-0472">Membrane</keyword>
<dbReference type="OMA" id="YGWLRRN"/>
<feature type="transmembrane region" description="Helical" evidence="5">
    <location>
        <begin position="165"/>
        <end position="186"/>
    </location>
</feature>
<dbReference type="PRINTS" id="PR00237">
    <property type="entry name" value="GPCRRHODOPSN"/>
</dbReference>
<evidence type="ECO:0000259" key="6">
    <source>
        <dbReference type="PROSITE" id="PS50262"/>
    </source>
</evidence>
<evidence type="ECO:0000256" key="1">
    <source>
        <dbReference type="ARBA" id="ARBA00004141"/>
    </source>
</evidence>